<dbReference type="SUPFAM" id="SSF57903">
    <property type="entry name" value="FYVE/PHD zinc finger"/>
    <property type="match status" value="1"/>
</dbReference>
<keyword evidence="9" id="KW-0539">Nucleus</keyword>
<keyword evidence="7" id="KW-0805">Transcription regulation</keyword>
<evidence type="ECO:0000256" key="7">
    <source>
        <dbReference type="ARBA" id="ARBA00023015"/>
    </source>
</evidence>
<dbReference type="InterPro" id="IPR019787">
    <property type="entry name" value="Znf_PHD-finger"/>
</dbReference>
<organism evidence="15 16">
    <name type="scientific">Wickerhamomyces mucosus</name>
    <dbReference type="NCBI Taxonomy" id="1378264"/>
    <lineage>
        <taxon>Eukaryota</taxon>
        <taxon>Fungi</taxon>
        <taxon>Dikarya</taxon>
        <taxon>Ascomycota</taxon>
        <taxon>Saccharomycotina</taxon>
        <taxon>Saccharomycetes</taxon>
        <taxon>Phaffomycetales</taxon>
        <taxon>Wickerhamomycetaceae</taxon>
        <taxon>Wickerhamomyces</taxon>
    </lineage>
</organism>
<dbReference type="AlphaFoldDB" id="A0A9P8T789"/>
<dbReference type="Gene3D" id="3.30.1370.50">
    <property type="entry name" value="R3H-like domain"/>
    <property type="match status" value="1"/>
</dbReference>
<dbReference type="PROSITE" id="PS51061">
    <property type="entry name" value="R3H"/>
    <property type="match status" value="1"/>
</dbReference>
<feature type="domain" description="RING-type" evidence="13">
    <location>
        <begin position="83"/>
        <end position="133"/>
    </location>
</feature>
<evidence type="ECO:0000256" key="10">
    <source>
        <dbReference type="PROSITE-ProRule" id="PRU00175"/>
    </source>
</evidence>
<feature type="domain" description="PHD-type" evidence="12">
    <location>
        <begin position="80"/>
        <end position="135"/>
    </location>
</feature>
<dbReference type="Pfam" id="PF01424">
    <property type="entry name" value="R3H"/>
    <property type="match status" value="1"/>
</dbReference>
<keyword evidence="6" id="KW-0862">Zinc</keyword>
<feature type="domain" description="R3H" evidence="14">
    <location>
        <begin position="722"/>
        <end position="785"/>
    </location>
</feature>
<evidence type="ECO:0000313" key="15">
    <source>
        <dbReference type="EMBL" id="KAH3667910.1"/>
    </source>
</evidence>
<evidence type="ECO:0000259" key="12">
    <source>
        <dbReference type="PROSITE" id="PS50016"/>
    </source>
</evidence>
<dbReference type="OrthoDB" id="6512771at2759"/>
<dbReference type="PROSITE" id="PS01359">
    <property type="entry name" value="ZF_PHD_1"/>
    <property type="match status" value="1"/>
</dbReference>
<dbReference type="GO" id="GO:0008270">
    <property type="term" value="F:zinc ion binding"/>
    <property type="evidence" value="ECO:0007669"/>
    <property type="project" value="UniProtKB-KW"/>
</dbReference>
<comment type="subcellular location">
    <subcellularLocation>
        <location evidence="1">Nucleus</location>
    </subcellularLocation>
</comment>
<dbReference type="Proteomes" id="UP000769528">
    <property type="component" value="Unassembled WGS sequence"/>
</dbReference>
<dbReference type="InterPro" id="IPR019786">
    <property type="entry name" value="Zinc_finger_PHD-type_CS"/>
</dbReference>
<dbReference type="PANTHER" id="PTHR12360">
    <property type="entry name" value="NUCLEAR TRANSCRIPTION FACTOR, X-BOX BINDING 1 NFX1"/>
    <property type="match status" value="1"/>
</dbReference>
<reference evidence="15" key="1">
    <citation type="journal article" date="2021" name="Open Biol.">
        <title>Shared evolutionary footprints suggest mitochondrial oxidative damage underlies multiple complex I losses in fungi.</title>
        <authorList>
            <person name="Schikora-Tamarit M.A."/>
            <person name="Marcet-Houben M."/>
            <person name="Nosek J."/>
            <person name="Gabaldon T."/>
        </authorList>
    </citation>
    <scope>NUCLEOTIDE SEQUENCE</scope>
    <source>
        <strain evidence="15">CBS6341</strain>
    </source>
</reference>
<dbReference type="GO" id="GO:0000977">
    <property type="term" value="F:RNA polymerase II transcription regulatory region sequence-specific DNA binding"/>
    <property type="evidence" value="ECO:0007669"/>
    <property type="project" value="TreeGrafter"/>
</dbReference>
<reference evidence="15" key="2">
    <citation type="submission" date="2021-01" db="EMBL/GenBank/DDBJ databases">
        <authorList>
            <person name="Schikora-Tamarit M.A."/>
        </authorList>
    </citation>
    <scope>NUCLEOTIDE SEQUENCE</scope>
    <source>
        <strain evidence="15">CBS6341</strain>
    </source>
</reference>
<proteinExistence type="inferred from homology"/>
<dbReference type="InterPro" id="IPR036867">
    <property type="entry name" value="R3H_dom_sf"/>
</dbReference>
<evidence type="ECO:0000256" key="1">
    <source>
        <dbReference type="ARBA" id="ARBA00004123"/>
    </source>
</evidence>
<comment type="caution">
    <text evidence="15">The sequence shown here is derived from an EMBL/GenBank/DDBJ whole genome shotgun (WGS) entry which is preliminary data.</text>
</comment>
<feature type="region of interest" description="Disordered" evidence="11">
    <location>
        <begin position="981"/>
        <end position="1002"/>
    </location>
</feature>
<dbReference type="PROSITE" id="PS50016">
    <property type="entry name" value="ZF_PHD_2"/>
    <property type="match status" value="1"/>
</dbReference>
<evidence type="ECO:0000256" key="9">
    <source>
        <dbReference type="ARBA" id="ARBA00023242"/>
    </source>
</evidence>
<dbReference type="PROSITE" id="PS50089">
    <property type="entry name" value="ZF_RING_2"/>
    <property type="match status" value="1"/>
</dbReference>
<dbReference type="InterPro" id="IPR011011">
    <property type="entry name" value="Znf_FYVE_PHD"/>
</dbReference>
<dbReference type="SUPFAM" id="SSF82708">
    <property type="entry name" value="R3H domain"/>
    <property type="match status" value="1"/>
</dbReference>
<dbReference type="PANTHER" id="PTHR12360:SF12">
    <property type="entry name" value="TRANSCRIPTIONAL REPRESSOR NF-X1"/>
    <property type="match status" value="1"/>
</dbReference>
<dbReference type="SMART" id="SM00393">
    <property type="entry name" value="R3H"/>
    <property type="match status" value="1"/>
</dbReference>
<dbReference type="InterPro" id="IPR034078">
    <property type="entry name" value="NFX1_fam"/>
</dbReference>
<evidence type="ECO:0000256" key="8">
    <source>
        <dbReference type="ARBA" id="ARBA00023163"/>
    </source>
</evidence>
<sequence>MHDMVRQFENTNINDELNDEISSSFNRLDLDQEQKEFFEDDYSDSDVTTEDEDEGDSHDKIHGDNYDMRTRISNEIKQEEYVCLICTCEISSDEKFWSCDDCFRVYHISCVNSWSKQGSSTDDQGNWSCPACNSSHRRQKFQHRCWCKKSINPEENPLNPGSCGQTCGAKLEGCPHRCSLPCHPGPHAICNALGPEFKCHCGNHKSQWPCVLTPYVEGWHCEDICEEYLPCEIHKCNKVCHTGLCGKCDEFLKSKCYCGRTTDMIKCSLKVPKKSFGIKKSDNWIGNFECSNLSEVHFDCKKHSKFLTCQPIQRKPLHCPLSVDSIKTCHCGQTPIEKLTLRLSCTDSIPACDQICNKILPCGHNCKWSCHEGECSPCYENLKVNCRCGQNQFIVPCKFLQSRQLPKCTRKCPSLLSCRRHRCNKICCEDEATSAARERQRKKNIRNNTANPNSTHQNETFSIEANHICLQICNKKLTCGNSDHLCQRTCHTGPCSPCLESSNDDLICHCGQTVVLAPVRCGRKLPPCEYQCVRDLPCGHSQMPHNCHENDIPCQKCTKTVEKWCNCGKSKVKAMCYQEEVFCPDRCGKKLSCQHTCMLSCHKEESGCVCKSICGKKKKYCNHIDRSKCHFPERCNDTNACDEKLLLSCKCGNIKKETLCGANKEKESSHNKPLDCEISCVIKEREERLQKAFGIIPKSEAEFKIEDLPYTAKMLKISILQSRWCLNIESIFKKFMSDESLKNYHFQPMRREQREYIYEMAEAYFLYGESQDREPHRSVFISKRAASSIPKISLTSAMESFQRYSQGVKLKSKKATQYTSREQIDIEEYSTWNSILITDCIVGVTLPEIEESIEHYLHDKFTKYDIKWIGGDRYIIILDGFMKLPKHFDDKFNLVLPFLRNQLASKILAYKVAIIKIDENFTILKEKAEERAGPSESVPESDTMVNLTEDARVEKTIINKMGFTNTPFIEEENLEQSNQLLEGFVSGEDELSTPSGSSDGSM</sequence>
<dbReference type="InterPro" id="IPR001374">
    <property type="entry name" value="R3H_dom"/>
</dbReference>
<dbReference type="GO" id="GO:0005634">
    <property type="term" value="C:nucleus"/>
    <property type="evidence" value="ECO:0007669"/>
    <property type="project" value="UniProtKB-SubCell"/>
</dbReference>
<evidence type="ECO:0000259" key="13">
    <source>
        <dbReference type="PROSITE" id="PS50089"/>
    </source>
</evidence>
<evidence type="ECO:0000313" key="16">
    <source>
        <dbReference type="Proteomes" id="UP000769528"/>
    </source>
</evidence>
<keyword evidence="5 10" id="KW-0863">Zinc-finger</keyword>
<gene>
    <name evidence="15" type="ORF">WICMUC_005188</name>
</gene>
<keyword evidence="4" id="KW-0677">Repeat</keyword>
<evidence type="ECO:0000256" key="3">
    <source>
        <dbReference type="ARBA" id="ARBA00022723"/>
    </source>
</evidence>
<feature type="compositionally biased region" description="Acidic residues" evidence="11">
    <location>
        <begin position="39"/>
        <end position="56"/>
    </location>
</feature>
<dbReference type="InterPro" id="IPR001841">
    <property type="entry name" value="Znf_RING"/>
</dbReference>
<keyword evidence="8" id="KW-0804">Transcription</keyword>
<evidence type="ECO:0000256" key="11">
    <source>
        <dbReference type="SAM" id="MobiDB-lite"/>
    </source>
</evidence>
<name>A0A9P8T789_9ASCO</name>
<dbReference type="SMART" id="SM00438">
    <property type="entry name" value="ZnF_NFX"/>
    <property type="match status" value="9"/>
</dbReference>
<feature type="region of interest" description="Disordered" evidence="11">
    <location>
        <begin position="39"/>
        <end position="62"/>
    </location>
</feature>
<dbReference type="GO" id="GO:0000122">
    <property type="term" value="P:negative regulation of transcription by RNA polymerase II"/>
    <property type="evidence" value="ECO:0007669"/>
    <property type="project" value="TreeGrafter"/>
</dbReference>
<dbReference type="EMBL" id="JAEUBF010001375">
    <property type="protein sequence ID" value="KAH3667910.1"/>
    <property type="molecule type" value="Genomic_DNA"/>
</dbReference>
<protein>
    <submittedName>
        <fullName evidence="15">Uncharacterized protein</fullName>
    </submittedName>
</protein>
<evidence type="ECO:0000259" key="14">
    <source>
        <dbReference type="PROSITE" id="PS51061"/>
    </source>
</evidence>
<evidence type="ECO:0000256" key="4">
    <source>
        <dbReference type="ARBA" id="ARBA00022737"/>
    </source>
</evidence>
<dbReference type="InterPro" id="IPR000967">
    <property type="entry name" value="Znf_NFX1"/>
</dbReference>
<feature type="compositionally biased region" description="Polar residues" evidence="11">
    <location>
        <begin position="992"/>
        <end position="1002"/>
    </location>
</feature>
<comment type="similarity">
    <text evidence="2">Belongs to the NFX1 family.</text>
</comment>
<dbReference type="GO" id="GO:0000981">
    <property type="term" value="F:DNA-binding transcription factor activity, RNA polymerase II-specific"/>
    <property type="evidence" value="ECO:0007669"/>
    <property type="project" value="TreeGrafter"/>
</dbReference>
<keyword evidence="16" id="KW-1185">Reference proteome</keyword>
<accession>A0A9P8T789</accession>
<evidence type="ECO:0000256" key="5">
    <source>
        <dbReference type="ARBA" id="ARBA00022771"/>
    </source>
</evidence>
<keyword evidence="3" id="KW-0479">Metal-binding</keyword>
<evidence type="ECO:0000256" key="2">
    <source>
        <dbReference type="ARBA" id="ARBA00007269"/>
    </source>
</evidence>
<dbReference type="CDD" id="cd06008">
    <property type="entry name" value="NF-X1-zinc-finger"/>
    <property type="match status" value="4"/>
</dbReference>
<evidence type="ECO:0000256" key="6">
    <source>
        <dbReference type="ARBA" id="ARBA00022833"/>
    </source>
</evidence>